<evidence type="ECO:0000313" key="2">
    <source>
        <dbReference type="Proteomes" id="UP000008370"/>
    </source>
</evidence>
<dbReference type="RefSeq" id="XP_007395180.1">
    <property type="nucleotide sequence ID" value="XM_007395118.1"/>
</dbReference>
<dbReference type="OrthoDB" id="2751369at2759"/>
<organism evidence="1 2">
    <name type="scientific">Phanerochaete carnosa (strain HHB-10118-sp)</name>
    <name type="common">White-rot fungus</name>
    <name type="synonym">Peniophora carnosa</name>
    <dbReference type="NCBI Taxonomy" id="650164"/>
    <lineage>
        <taxon>Eukaryota</taxon>
        <taxon>Fungi</taxon>
        <taxon>Dikarya</taxon>
        <taxon>Basidiomycota</taxon>
        <taxon>Agaricomycotina</taxon>
        <taxon>Agaricomycetes</taxon>
        <taxon>Polyporales</taxon>
        <taxon>Phanerochaetaceae</taxon>
        <taxon>Phanerochaete</taxon>
    </lineage>
</organism>
<gene>
    <name evidence="1" type="ORF">PHACADRAFT_255091</name>
</gene>
<dbReference type="KEGG" id="pco:PHACADRAFT_255091"/>
<accession>K5WE96</accession>
<keyword evidence="2" id="KW-1185">Reference proteome</keyword>
<dbReference type="HOGENOM" id="CLU_912494_0_0_1"/>
<dbReference type="EMBL" id="JH930471">
    <property type="protein sequence ID" value="EKM57369.1"/>
    <property type="molecule type" value="Genomic_DNA"/>
</dbReference>
<sequence>MGWDEVCIICGIRPYSGPAWFCSGRDQVATEIAKEILDAGLVDLPAEGITSTLLKAFSTDSLDVFDRCYKSAIDLGYDHDCIAIGYFDGTGGYVPCNHHGRTLHPTGDDVQIRRVCTPNGGIFSELIEFDRGQRIVAEQDTSCDTYWASDEPTYSVWVHVACWTYLQEWLDCSLPPRIGRSGLSFTLAGELYEITGSRHERQTQVRGWLPCVDYGGTLDAYMDVQYQDYIMGPRKGSRHIAQALSEGLRDEQLIPAIMKDSRFWMFTRPDM</sequence>
<dbReference type="GeneID" id="18916220"/>
<evidence type="ECO:0000313" key="1">
    <source>
        <dbReference type="EMBL" id="EKM57369.1"/>
    </source>
</evidence>
<dbReference type="Proteomes" id="UP000008370">
    <property type="component" value="Unassembled WGS sequence"/>
</dbReference>
<reference evidence="1 2" key="1">
    <citation type="journal article" date="2012" name="BMC Genomics">
        <title>Comparative genomics of the white-rot fungi, Phanerochaete carnosa and P. chrysosporium, to elucidate the genetic basis of the distinct wood types they colonize.</title>
        <authorList>
            <person name="Suzuki H."/>
            <person name="MacDonald J."/>
            <person name="Syed K."/>
            <person name="Salamov A."/>
            <person name="Hori C."/>
            <person name="Aerts A."/>
            <person name="Henrissat B."/>
            <person name="Wiebenga A."/>
            <person name="vanKuyk P.A."/>
            <person name="Barry K."/>
            <person name="Lindquist E."/>
            <person name="LaButti K."/>
            <person name="Lapidus A."/>
            <person name="Lucas S."/>
            <person name="Coutinho P."/>
            <person name="Gong Y."/>
            <person name="Samejima M."/>
            <person name="Mahadevan R."/>
            <person name="Abou-Zaid M."/>
            <person name="de Vries R.P."/>
            <person name="Igarashi K."/>
            <person name="Yadav J.S."/>
            <person name="Grigoriev I.V."/>
            <person name="Master E.R."/>
        </authorList>
    </citation>
    <scope>NUCLEOTIDE SEQUENCE [LARGE SCALE GENOMIC DNA]</scope>
    <source>
        <strain evidence="1 2">HHB-10118-sp</strain>
    </source>
</reference>
<name>K5WE96_PHACS</name>
<protein>
    <submittedName>
        <fullName evidence="1">Uncharacterized protein</fullName>
    </submittedName>
</protein>
<dbReference type="InParanoid" id="K5WE96"/>
<proteinExistence type="predicted"/>
<dbReference type="AlphaFoldDB" id="K5WE96"/>